<organism evidence="5 6">
    <name type="scientific">Devosia ginsengisoli</name>
    <dbReference type="NCBI Taxonomy" id="400770"/>
    <lineage>
        <taxon>Bacteria</taxon>
        <taxon>Pseudomonadati</taxon>
        <taxon>Pseudomonadota</taxon>
        <taxon>Alphaproteobacteria</taxon>
        <taxon>Hyphomicrobiales</taxon>
        <taxon>Devosiaceae</taxon>
        <taxon>Devosia</taxon>
    </lineage>
</organism>
<keyword evidence="3" id="KW-0479">Metal-binding</keyword>
<dbReference type="InterPro" id="IPR013658">
    <property type="entry name" value="SGL"/>
</dbReference>
<comment type="similarity">
    <text evidence="1">Belongs to the SMP-30/CGR1 family.</text>
</comment>
<proteinExistence type="inferred from homology"/>
<dbReference type="GO" id="GO:0004341">
    <property type="term" value="F:gluconolactonase activity"/>
    <property type="evidence" value="ECO:0007669"/>
    <property type="project" value="TreeGrafter"/>
</dbReference>
<dbReference type="RefSeq" id="WP_146290714.1">
    <property type="nucleotide sequence ID" value="NZ_CP042304.1"/>
</dbReference>
<dbReference type="Pfam" id="PF08450">
    <property type="entry name" value="SGL"/>
    <property type="match status" value="1"/>
</dbReference>
<evidence type="ECO:0000256" key="3">
    <source>
        <dbReference type="PIRSR" id="PIRSR605511-2"/>
    </source>
</evidence>
<feature type="binding site" evidence="3">
    <location>
        <position position="159"/>
    </location>
    <ligand>
        <name>a divalent metal cation</name>
        <dbReference type="ChEBI" id="CHEBI:60240"/>
    </ligand>
</feature>
<feature type="active site" description="Proton donor/acceptor" evidence="2">
    <location>
        <position position="207"/>
    </location>
</feature>
<dbReference type="SUPFAM" id="SSF63829">
    <property type="entry name" value="Calcium-dependent phosphotriesterase"/>
    <property type="match status" value="1"/>
</dbReference>
<feature type="binding site" evidence="3">
    <location>
        <position position="207"/>
    </location>
    <ligand>
        <name>a divalent metal cation</name>
        <dbReference type="ChEBI" id="CHEBI:60240"/>
    </ligand>
</feature>
<keyword evidence="6" id="KW-1185">Reference proteome</keyword>
<dbReference type="OrthoDB" id="2633250at2"/>
<accession>A0A5B8LUB4</accession>
<dbReference type="KEGG" id="dea:FPZ08_14770"/>
<sequence>MTIEVSTAVACRNVLGEGTYWDARRGRLWWLDVPLPSRLFCLDPASGDVQSYDMPEMITAVRAKKDGTGLIVACHSGISSFDYATGKLTHLLNPEPQLPYNRSNDAGTDARGRFWFGTMQNNIQPNGAGIDLIAGAGTLYRLDPDLTLTPFETGIWVSNTVCWSPDNRTMYFCDTASGVISAYDFDLDDGVVTNKRAFAEFDRGAPDGSCVDAEGYLWNARWDGGCVVRFNPRGEVDKVIDLPVAKVTSCAFAGPDLDQLYITTASYGMSEAERAAAPDAGNLFICHPGVRGQRTAEFG</sequence>
<dbReference type="GO" id="GO:0019853">
    <property type="term" value="P:L-ascorbic acid biosynthetic process"/>
    <property type="evidence" value="ECO:0007669"/>
    <property type="project" value="TreeGrafter"/>
</dbReference>
<comment type="cofactor">
    <cofactor evidence="3">
        <name>Zn(2+)</name>
        <dbReference type="ChEBI" id="CHEBI:29105"/>
    </cofactor>
    <text evidence="3">Binds 1 divalent metal cation per subunit.</text>
</comment>
<protein>
    <submittedName>
        <fullName evidence="5">SMP-30/gluconolactonase/LRE family protein</fullName>
    </submittedName>
</protein>
<dbReference type="InterPro" id="IPR005511">
    <property type="entry name" value="SMP-30"/>
</dbReference>
<dbReference type="GO" id="GO:0005509">
    <property type="term" value="F:calcium ion binding"/>
    <property type="evidence" value="ECO:0007669"/>
    <property type="project" value="TreeGrafter"/>
</dbReference>
<name>A0A5B8LUB4_9HYPH</name>
<feature type="binding site" evidence="3">
    <location>
        <position position="104"/>
    </location>
    <ligand>
        <name>substrate</name>
    </ligand>
</feature>
<dbReference type="PRINTS" id="PR01790">
    <property type="entry name" value="SMP30FAMILY"/>
</dbReference>
<dbReference type="Proteomes" id="UP000315364">
    <property type="component" value="Chromosome"/>
</dbReference>
<dbReference type="PANTHER" id="PTHR10907:SF47">
    <property type="entry name" value="REGUCALCIN"/>
    <property type="match status" value="1"/>
</dbReference>
<gene>
    <name evidence="5" type="ORF">FPZ08_14770</name>
</gene>
<evidence type="ECO:0000313" key="5">
    <source>
        <dbReference type="EMBL" id="QDZ11898.1"/>
    </source>
</evidence>
<dbReference type="InterPro" id="IPR011042">
    <property type="entry name" value="6-blade_b-propeller_TolB-like"/>
</dbReference>
<evidence type="ECO:0000259" key="4">
    <source>
        <dbReference type="Pfam" id="PF08450"/>
    </source>
</evidence>
<dbReference type="EMBL" id="CP042304">
    <property type="protein sequence ID" value="QDZ11898.1"/>
    <property type="molecule type" value="Genomic_DNA"/>
</dbReference>
<evidence type="ECO:0000256" key="1">
    <source>
        <dbReference type="ARBA" id="ARBA00008853"/>
    </source>
</evidence>
<dbReference type="Gene3D" id="2.120.10.30">
    <property type="entry name" value="TolB, C-terminal domain"/>
    <property type="match status" value="1"/>
</dbReference>
<evidence type="ECO:0000313" key="6">
    <source>
        <dbReference type="Proteomes" id="UP000315364"/>
    </source>
</evidence>
<feature type="domain" description="SMP-30/Gluconolactonase/LRE-like region" evidence="4">
    <location>
        <begin position="15"/>
        <end position="265"/>
    </location>
</feature>
<reference evidence="5 6" key="1">
    <citation type="submission" date="2019-07" db="EMBL/GenBank/DDBJ databases">
        <title>Full genome sequence of Devosia sp. Gsoil 520.</title>
        <authorList>
            <person name="Im W.-T."/>
        </authorList>
    </citation>
    <scope>NUCLEOTIDE SEQUENCE [LARGE SCALE GENOMIC DNA]</scope>
    <source>
        <strain evidence="5 6">Gsoil 520</strain>
    </source>
</reference>
<dbReference type="AlphaFoldDB" id="A0A5B8LUB4"/>
<feature type="binding site" evidence="3">
    <location>
        <position position="17"/>
    </location>
    <ligand>
        <name>a divalent metal cation</name>
        <dbReference type="ChEBI" id="CHEBI:60240"/>
    </ligand>
</feature>
<evidence type="ECO:0000256" key="2">
    <source>
        <dbReference type="PIRSR" id="PIRSR605511-1"/>
    </source>
</evidence>
<keyword evidence="3" id="KW-0862">Zinc</keyword>
<dbReference type="PANTHER" id="PTHR10907">
    <property type="entry name" value="REGUCALCIN"/>
    <property type="match status" value="1"/>
</dbReference>
<feature type="binding site" evidence="3">
    <location>
        <position position="102"/>
    </location>
    <ligand>
        <name>substrate</name>
    </ligand>
</feature>